<dbReference type="AlphaFoldDB" id="A0ABD2Z4R5"/>
<gene>
    <name evidence="3" type="ORF">ACH5RR_026042</name>
</gene>
<evidence type="ECO:0000313" key="4">
    <source>
        <dbReference type="Proteomes" id="UP001630127"/>
    </source>
</evidence>
<feature type="region of interest" description="Disordered" evidence="1">
    <location>
        <begin position="1"/>
        <end position="28"/>
    </location>
</feature>
<organism evidence="3 4">
    <name type="scientific">Cinchona calisaya</name>
    <dbReference type="NCBI Taxonomy" id="153742"/>
    <lineage>
        <taxon>Eukaryota</taxon>
        <taxon>Viridiplantae</taxon>
        <taxon>Streptophyta</taxon>
        <taxon>Embryophyta</taxon>
        <taxon>Tracheophyta</taxon>
        <taxon>Spermatophyta</taxon>
        <taxon>Magnoliopsida</taxon>
        <taxon>eudicotyledons</taxon>
        <taxon>Gunneridae</taxon>
        <taxon>Pentapetalae</taxon>
        <taxon>asterids</taxon>
        <taxon>lamiids</taxon>
        <taxon>Gentianales</taxon>
        <taxon>Rubiaceae</taxon>
        <taxon>Cinchonoideae</taxon>
        <taxon>Cinchoneae</taxon>
        <taxon>Cinchona</taxon>
    </lineage>
</organism>
<protein>
    <recommendedName>
        <fullName evidence="2">RNase H type-1 domain-containing protein</fullName>
    </recommendedName>
</protein>
<keyword evidence="4" id="KW-1185">Reference proteome</keyword>
<feature type="domain" description="RNase H type-1" evidence="2">
    <location>
        <begin position="59"/>
        <end position="168"/>
    </location>
</feature>
<evidence type="ECO:0000313" key="3">
    <source>
        <dbReference type="EMBL" id="KAL3513325.1"/>
    </source>
</evidence>
<proteinExistence type="predicted"/>
<evidence type="ECO:0000256" key="1">
    <source>
        <dbReference type="SAM" id="MobiDB-lite"/>
    </source>
</evidence>
<dbReference type="Proteomes" id="UP001630127">
    <property type="component" value="Unassembled WGS sequence"/>
</dbReference>
<feature type="compositionally biased region" description="Polar residues" evidence="1">
    <location>
        <begin position="15"/>
        <end position="28"/>
    </location>
</feature>
<dbReference type="Gene3D" id="3.30.420.10">
    <property type="entry name" value="Ribonuclease H-like superfamily/Ribonuclease H"/>
    <property type="match status" value="1"/>
</dbReference>
<dbReference type="EMBL" id="JBJUIK010000011">
    <property type="protein sequence ID" value="KAL3513325.1"/>
    <property type="molecule type" value="Genomic_DNA"/>
</dbReference>
<name>A0ABD2Z4R5_9GENT</name>
<reference evidence="3 4" key="1">
    <citation type="submission" date="2024-11" db="EMBL/GenBank/DDBJ databases">
        <title>A near-complete genome assembly of Cinchona calisaya.</title>
        <authorList>
            <person name="Lian D.C."/>
            <person name="Zhao X.W."/>
            <person name="Wei L."/>
        </authorList>
    </citation>
    <scope>NUCLEOTIDE SEQUENCE [LARGE SCALE GENOMIC DNA]</scope>
    <source>
        <tissue evidence="3">Nenye</tissue>
    </source>
</reference>
<dbReference type="InterPro" id="IPR052929">
    <property type="entry name" value="RNase_H-like_EbsB-rel"/>
</dbReference>
<dbReference type="PANTHER" id="PTHR47074:SF48">
    <property type="entry name" value="POLYNUCLEOTIDYL TRANSFERASE, RIBONUCLEASE H-LIKE SUPERFAMILY PROTEIN"/>
    <property type="match status" value="1"/>
</dbReference>
<dbReference type="InterPro" id="IPR036397">
    <property type="entry name" value="RNaseH_sf"/>
</dbReference>
<dbReference type="Pfam" id="PF13456">
    <property type="entry name" value="RVT_3"/>
    <property type="match status" value="1"/>
</dbReference>
<sequence length="177" mass="19830">MDKATEAWSDFQVAQGGTQEGSSTKTSSLNQTFDRRILNQEKYNICTAISENAMTYKVGIGMICKDDERKLRRVWVVCQDRSLSNKAIEAEGIRSTMIKARDAAWNHVQILSSNNAVMDKLASRNYDDTNLANILEDNIKLSDLISKCYFTWIPRNCNTSTNNLATFASKVTAMVVG</sequence>
<accession>A0ABD2Z4R5</accession>
<evidence type="ECO:0000259" key="2">
    <source>
        <dbReference type="Pfam" id="PF13456"/>
    </source>
</evidence>
<dbReference type="InterPro" id="IPR002156">
    <property type="entry name" value="RNaseH_domain"/>
</dbReference>
<comment type="caution">
    <text evidence="3">The sequence shown here is derived from an EMBL/GenBank/DDBJ whole genome shotgun (WGS) entry which is preliminary data.</text>
</comment>
<dbReference type="PANTHER" id="PTHR47074">
    <property type="entry name" value="BNAC02G40300D PROTEIN"/>
    <property type="match status" value="1"/>
</dbReference>